<keyword evidence="3" id="KW-1185">Reference proteome</keyword>
<sequence>MEQEKRRGEIPLAGSALILSLRSFCSLRSFVLSALGGVLFFSGPHSAEPADLPAPLFVTSYPHGRLTLAGGGDRSLLFVLSKPSGSLFRINPQNGQESLRLKGIPHPEDLAVDTGGRRLLVSLDASRSLWVLPVSSGPPVSMTVGLNPGQIIRTPTGDLYLAARAVHIIYHLNPVTDRPDGWSAMGDIFPLIASDGKGDLWLPLSRGEQVADLSPRTLEIRKIFDIDSCREPSRVIPLSSGGFVVGCRHALLVEGPNGEETARLRLRGPLSRGVRDMALLPGGHRLLVSFQRCKTLNLYHLPDLSRISSFHLSYLPVRLYYFEKWPTLFIVMDDLENDRTRLSAYPLSAFGVPSLSPQIVQKSPPPSPTKLMPRAAPSPSSPRTRS</sequence>
<evidence type="ECO:0000313" key="3">
    <source>
        <dbReference type="Proteomes" id="UP000009374"/>
    </source>
</evidence>
<dbReference type="SUPFAM" id="SSF50969">
    <property type="entry name" value="YVTN repeat-like/Quinoprotein amine dehydrogenase"/>
    <property type="match status" value="1"/>
</dbReference>
<dbReference type="EMBL" id="GG693873">
    <property type="protein sequence ID" value="EES52845.1"/>
    <property type="molecule type" value="Genomic_DNA"/>
</dbReference>
<accession>C6HXL6</accession>
<dbReference type="AlphaFoldDB" id="C6HXL6"/>
<gene>
    <name evidence="2" type="ORF">UBAL3_92050214</name>
</gene>
<name>C6HXL6_9BACT</name>
<dbReference type="Proteomes" id="UP000009374">
    <property type="component" value="Unassembled WGS sequence"/>
</dbReference>
<dbReference type="InterPro" id="IPR011044">
    <property type="entry name" value="Quino_amine_DH_bsu"/>
</dbReference>
<protein>
    <submittedName>
        <fullName evidence="2">Uncharacterized protein</fullName>
    </submittedName>
</protein>
<dbReference type="Gene3D" id="2.130.10.10">
    <property type="entry name" value="YVTN repeat-like/Quinoprotein amine dehydrogenase"/>
    <property type="match status" value="1"/>
</dbReference>
<organism evidence="2 3">
    <name type="scientific">Leptospirillum ferrodiazotrophum</name>
    <dbReference type="NCBI Taxonomy" id="412449"/>
    <lineage>
        <taxon>Bacteria</taxon>
        <taxon>Pseudomonadati</taxon>
        <taxon>Nitrospirota</taxon>
        <taxon>Nitrospiria</taxon>
        <taxon>Nitrospirales</taxon>
        <taxon>Nitrospiraceae</taxon>
        <taxon>Leptospirillum</taxon>
    </lineage>
</organism>
<feature type="region of interest" description="Disordered" evidence="1">
    <location>
        <begin position="356"/>
        <end position="386"/>
    </location>
</feature>
<evidence type="ECO:0000313" key="2">
    <source>
        <dbReference type="EMBL" id="EES52845.1"/>
    </source>
</evidence>
<feature type="compositionally biased region" description="Low complexity" evidence="1">
    <location>
        <begin position="373"/>
        <end position="386"/>
    </location>
</feature>
<reference evidence="2 3" key="1">
    <citation type="journal article" date="2009" name="Appl. Environ. Microbiol.">
        <title>Community genomic and proteomic analyses of chemoautotrophic iron-oxidizing "Leptospirillum rubarum" (Group II) and "Leptospirillum ferrodiazotrophum" (Group III) bacteria in acid mine drainage biofilms.</title>
        <authorList>
            <person name="Goltsman D.S."/>
            <person name="Denef V.J."/>
            <person name="Singer S.W."/>
            <person name="VerBerkmoes N.C."/>
            <person name="Lefsrud M."/>
            <person name="Mueller R.S."/>
            <person name="Dick G.J."/>
            <person name="Sun C.L."/>
            <person name="Wheeler K.E."/>
            <person name="Zemla A."/>
            <person name="Baker B.J."/>
            <person name="Hauser L."/>
            <person name="Land M."/>
            <person name="Shah M.B."/>
            <person name="Thelen M.P."/>
            <person name="Hettich R.L."/>
            <person name="Banfield J.F."/>
        </authorList>
    </citation>
    <scope>NUCLEOTIDE SEQUENCE [LARGE SCALE GENOMIC DNA]</scope>
</reference>
<evidence type="ECO:0000256" key="1">
    <source>
        <dbReference type="SAM" id="MobiDB-lite"/>
    </source>
</evidence>
<proteinExistence type="predicted"/>
<dbReference type="InterPro" id="IPR015943">
    <property type="entry name" value="WD40/YVTN_repeat-like_dom_sf"/>
</dbReference>